<evidence type="ECO:0000313" key="2">
    <source>
        <dbReference type="Proteomes" id="UP000050525"/>
    </source>
</evidence>
<keyword evidence="2" id="KW-1185">Reference proteome</keyword>
<protein>
    <submittedName>
        <fullName evidence="1">Uncharacterized protein</fullName>
    </submittedName>
</protein>
<reference evidence="1 2" key="1">
    <citation type="journal article" date="2012" name="Genome Biol.">
        <title>Sequencing three crocodilian genomes to illuminate the evolution of archosaurs and amniotes.</title>
        <authorList>
            <person name="St John J.A."/>
            <person name="Braun E.L."/>
            <person name="Isberg S.R."/>
            <person name="Miles L.G."/>
            <person name="Chong A.Y."/>
            <person name="Gongora J."/>
            <person name="Dalzell P."/>
            <person name="Moran C."/>
            <person name="Bed'hom B."/>
            <person name="Abzhanov A."/>
            <person name="Burgess S.C."/>
            <person name="Cooksey A.M."/>
            <person name="Castoe T.A."/>
            <person name="Crawford N.G."/>
            <person name="Densmore L.D."/>
            <person name="Drew J.C."/>
            <person name="Edwards S.V."/>
            <person name="Faircloth B.C."/>
            <person name="Fujita M.K."/>
            <person name="Greenwold M.J."/>
            <person name="Hoffmann F.G."/>
            <person name="Howard J.M."/>
            <person name="Iguchi T."/>
            <person name="Janes D.E."/>
            <person name="Khan S.Y."/>
            <person name="Kohno S."/>
            <person name="de Koning A.J."/>
            <person name="Lance S.L."/>
            <person name="McCarthy F.M."/>
            <person name="McCormack J.E."/>
            <person name="Merchant M.E."/>
            <person name="Peterson D.G."/>
            <person name="Pollock D.D."/>
            <person name="Pourmand N."/>
            <person name="Raney B.J."/>
            <person name="Roessler K.A."/>
            <person name="Sanford J.R."/>
            <person name="Sawyer R.H."/>
            <person name="Schmidt C.J."/>
            <person name="Triplett E.W."/>
            <person name="Tuberville T.D."/>
            <person name="Venegas-Anaya M."/>
            <person name="Howard J.T."/>
            <person name="Jarvis E.D."/>
            <person name="Guillette L.J.Jr."/>
            <person name="Glenn T.C."/>
            <person name="Green R.E."/>
            <person name="Ray D.A."/>
        </authorList>
    </citation>
    <scope>NUCLEOTIDE SEQUENCE [LARGE SCALE GENOMIC DNA]</scope>
    <source>
        <strain evidence="1">KSC_2009_1</strain>
    </source>
</reference>
<name>A0A151M5S3_ALLMI</name>
<gene>
    <name evidence="1" type="ORF">Y1Q_0006831</name>
</gene>
<comment type="caution">
    <text evidence="1">The sequence shown here is derived from an EMBL/GenBank/DDBJ whole genome shotgun (WGS) entry which is preliminary data.</text>
</comment>
<proteinExistence type="predicted"/>
<dbReference type="AlphaFoldDB" id="A0A151M5S3"/>
<sequence length="93" mass="11009">MTITVAVDKITWIDELEEKVMLEAWSFLKGTHNARGTIALERQLECIDSLGGRIELRLDLFQLPSPLARRREERQREKKRREEDADAMCFRMF</sequence>
<organism evidence="1 2">
    <name type="scientific">Alligator mississippiensis</name>
    <name type="common">American alligator</name>
    <dbReference type="NCBI Taxonomy" id="8496"/>
    <lineage>
        <taxon>Eukaryota</taxon>
        <taxon>Metazoa</taxon>
        <taxon>Chordata</taxon>
        <taxon>Craniata</taxon>
        <taxon>Vertebrata</taxon>
        <taxon>Euteleostomi</taxon>
        <taxon>Archelosauria</taxon>
        <taxon>Archosauria</taxon>
        <taxon>Crocodylia</taxon>
        <taxon>Alligatoridae</taxon>
        <taxon>Alligatorinae</taxon>
        <taxon>Alligator</taxon>
    </lineage>
</organism>
<accession>A0A151M5S3</accession>
<dbReference type="Proteomes" id="UP000050525">
    <property type="component" value="Unassembled WGS sequence"/>
</dbReference>
<dbReference type="EMBL" id="AKHW03006526">
    <property type="protein sequence ID" value="KYO19867.1"/>
    <property type="molecule type" value="Genomic_DNA"/>
</dbReference>
<evidence type="ECO:0000313" key="1">
    <source>
        <dbReference type="EMBL" id="KYO19867.1"/>
    </source>
</evidence>